<keyword evidence="2" id="KW-1185">Reference proteome</keyword>
<gene>
    <name evidence="1" type="primary">EVAR_47836_1</name>
    <name evidence="1" type="ORF">TNCT_420791</name>
</gene>
<accession>A0A8X6HHS1</accession>
<reference evidence="1" key="1">
    <citation type="submission" date="2020-07" db="EMBL/GenBank/DDBJ databases">
        <title>Multicomponent nature underlies the extraordinary mechanical properties of spider dragline silk.</title>
        <authorList>
            <person name="Kono N."/>
            <person name="Nakamura H."/>
            <person name="Mori M."/>
            <person name="Yoshida Y."/>
            <person name="Ohtoshi R."/>
            <person name="Malay A.D."/>
            <person name="Moran D.A.P."/>
            <person name="Tomita M."/>
            <person name="Numata K."/>
            <person name="Arakawa K."/>
        </authorList>
    </citation>
    <scope>NUCLEOTIDE SEQUENCE</scope>
</reference>
<dbReference type="Proteomes" id="UP000887116">
    <property type="component" value="Unassembled WGS sequence"/>
</dbReference>
<sequence length="179" mass="19510">MLKFFNNSEAPTSKDLDIAAAEDVWAFHTIQENHSFRSKDRASKLIQACFEPKFACARTKSKAIVVANVLTPTAMKELKDDLNKSICITILNAASNRGEISDTNVNYLNQVLTDNNLTTKVVAFCEDNANVNFGGAARRGANNVSTKLQLSLKKSLIGSGAHVIHNAIKSAADRLPLDF</sequence>
<dbReference type="EMBL" id="BMAO01018521">
    <property type="protein sequence ID" value="GFR24032.1"/>
    <property type="molecule type" value="Genomic_DNA"/>
</dbReference>
<evidence type="ECO:0000313" key="2">
    <source>
        <dbReference type="Proteomes" id="UP000887116"/>
    </source>
</evidence>
<comment type="caution">
    <text evidence="1">The sequence shown here is derived from an EMBL/GenBank/DDBJ whole genome shotgun (WGS) entry which is preliminary data.</text>
</comment>
<proteinExistence type="predicted"/>
<protein>
    <submittedName>
        <fullName evidence="1">Uncharacterized protein</fullName>
    </submittedName>
</protein>
<organism evidence="1 2">
    <name type="scientific">Trichonephila clavata</name>
    <name type="common">Joro spider</name>
    <name type="synonym">Nephila clavata</name>
    <dbReference type="NCBI Taxonomy" id="2740835"/>
    <lineage>
        <taxon>Eukaryota</taxon>
        <taxon>Metazoa</taxon>
        <taxon>Ecdysozoa</taxon>
        <taxon>Arthropoda</taxon>
        <taxon>Chelicerata</taxon>
        <taxon>Arachnida</taxon>
        <taxon>Araneae</taxon>
        <taxon>Araneomorphae</taxon>
        <taxon>Entelegynae</taxon>
        <taxon>Araneoidea</taxon>
        <taxon>Nephilidae</taxon>
        <taxon>Trichonephila</taxon>
    </lineage>
</organism>
<evidence type="ECO:0000313" key="1">
    <source>
        <dbReference type="EMBL" id="GFR24032.1"/>
    </source>
</evidence>
<dbReference type="OrthoDB" id="6434586at2759"/>
<name>A0A8X6HHS1_TRICU</name>
<dbReference type="AlphaFoldDB" id="A0A8X6HHS1"/>